<evidence type="ECO:0000313" key="1">
    <source>
        <dbReference type="EMBL" id="KAF0651537.1"/>
    </source>
</evidence>
<reference evidence="1 2" key="1">
    <citation type="submission" date="2013-05" db="EMBL/GenBank/DDBJ databases">
        <title>Genome Sequence of Streptomyces fradiae.</title>
        <authorList>
            <person name="Kirby R."/>
        </authorList>
    </citation>
    <scope>NUCLEOTIDE SEQUENCE [LARGE SCALE GENOMIC DNA]</scope>
    <source>
        <strain evidence="1 2">ATCC 10745</strain>
    </source>
</reference>
<comment type="caution">
    <text evidence="1">The sequence shown here is derived from an EMBL/GenBank/DDBJ whole genome shotgun (WGS) entry which is preliminary data.</text>
</comment>
<proteinExistence type="predicted"/>
<organism evidence="1 2">
    <name type="scientific">Streptomyces fradiae ATCC 10745 = DSM 40063</name>
    <dbReference type="NCBI Taxonomy" id="1319510"/>
    <lineage>
        <taxon>Bacteria</taxon>
        <taxon>Bacillati</taxon>
        <taxon>Actinomycetota</taxon>
        <taxon>Actinomycetes</taxon>
        <taxon>Kitasatosporales</taxon>
        <taxon>Streptomycetaceae</taxon>
        <taxon>Streptomyces</taxon>
    </lineage>
</organism>
<dbReference type="Proteomes" id="UP000731519">
    <property type="component" value="Unassembled WGS sequence"/>
</dbReference>
<sequence length="77" mass="8803">MPKKQRAALKQLDASLLGLKVALRHRQLGLARQLRSAAWDQVDLIPAHLTHEQRRELFQAKLAIHALARHVDGQRRS</sequence>
<protein>
    <submittedName>
        <fullName evidence="1">Uncharacterized protein</fullName>
    </submittedName>
</protein>
<gene>
    <name evidence="1" type="ORF">K701_03250</name>
</gene>
<keyword evidence="2" id="KW-1185">Reference proteome</keyword>
<dbReference type="EMBL" id="ASYR01000003">
    <property type="protein sequence ID" value="KAF0651537.1"/>
    <property type="molecule type" value="Genomic_DNA"/>
</dbReference>
<accession>A0ABQ6Y0V3</accession>
<name>A0ABQ6Y0V3_STRFR</name>
<evidence type="ECO:0000313" key="2">
    <source>
        <dbReference type="Proteomes" id="UP000731519"/>
    </source>
</evidence>